<dbReference type="SUPFAM" id="SSF88946">
    <property type="entry name" value="Sigma2 domain of RNA polymerase sigma factors"/>
    <property type="match status" value="1"/>
</dbReference>
<dbReference type="InterPro" id="IPR013249">
    <property type="entry name" value="RNA_pol_sigma70_r4_t2"/>
</dbReference>
<dbReference type="AlphaFoldDB" id="A0A917MJZ4"/>
<evidence type="ECO:0000259" key="6">
    <source>
        <dbReference type="Pfam" id="PF08281"/>
    </source>
</evidence>
<accession>A0A917MJZ4</accession>
<evidence type="ECO:0000256" key="4">
    <source>
        <dbReference type="ARBA" id="ARBA00023163"/>
    </source>
</evidence>
<keyword evidence="3" id="KW-0731">Sigma factor</keyword>
<evidence type="ECO:0000256" key="2">
    <source>
        <dbReference type="ARBA" id="ARBA00023015"/>
    </source>
</evidence>
<evidence type="ECO:0008006" key="9">
    <source>
        <dbReference type="Google" id="ProtNLM"/>
    </source>
</evidence>
<evidence type="ECO:0000259" key="5">
    <source>
        <dbReference type="Pfam" id="PF04542"/>
    </source>
</evidence>
<dbReference type="InterPro" id="IPR014284">
    <property type="entry name" value="RNA_pol_sigma-70_dom"/>
</dbReference>
<reference evidence="7" key="2">
    <citation type="submission" date="2020-09" db="EMBL/GenBank/DDBJ databases">
        <authorList>
            <person name="Sun Q."/>
            <person name="Zhou Y."/>
        </authorList>
    </citation>
    <scope>NUCLEOTIDE SEQUENCE</scope>
    <source>
        <strain evidence="7">CGMCC 1.15794</strain>
    </source>
</reference>
<keyword evidence="2" id="KW-0805">Transcription regulation</keyword>
<dbReference type="Pfam" id="PF04542">
    <property type="entry name" value="Sigma70_r2"/>
    <property type="match status" value="1"/>
</dbReference>
<dbReference type="InterPro" id="IPR036388">
    <property type="entry name" value="WH-like_DNA-bd_sf"/>
</dbReference>
<dbReference type="InterPro" id="IPR013324">
    <property type="entry name" value="RNA_pol_sigma_r3/r4-like"/>
</dbReference>
<dbReference type="EMBL" id="BMJY01000001">
    <property type="protein sequence ID" value="GGH33754.1"/>
    <property type="molecule type" value="Genomic_DNA"/>
</dbReference>
<dbReference type="InterPro" id="IPR007627">
    <property type="entry name" value="RNA_pol_sigma70_r2"/>
</dbReference>
<feature type="domain" description="RNA polymerase sigma factor 70 region 4 type 2" evidence="6">
    <location>
        <begin position="100"/>
        <end position="150"/>
    </location>
</feature>
<evidence type="ECO:0000313" key="8">
    <source>
        <dbReference type="Proteomes" id="UP000657592"/>
    </source>
</evidence>
<gene>
    <name evidence="7" type="ORF">GCM10010921_00960</name>
</gene>
<dbReference type="GO" id="GO:0003677">
    <property type="term" value="F:DNA binding"/>
    <property type="evidence" value="ECO:0007669"/>
    <property type="project" value="InterPro"/>
</dbReference>
<evidence type="ECO:0000256" key="3">
    <source>
        <dbReference type="ARBA" id="ARBA00023082"/>
    </source>
</evidence>
<dbReference type="NCBIfam" id="TIGR02937">
    <property type="entry name" value="sigma70-ECF"/>
    <property type="match status" value="1"/>
</dbReference>
<name>A0A917MJZ4_9MICO</name>
<organism evidence="7 8">
    <name type="scientific">Microbacterium album</name>
    <dbReference type="NCBI Taxonomy" id="2053191"/>
    <lineage>
        <taxon>Bacteria</taxon>
        <taxon>Bacillati</taxon>
        <taxon>Actinomycetota</taxon>
        <taxon>Actinomycetes</taxon>
        <taxon>Micrococcales</taxon>
        <taxon>Microbacteriaceae</taxon>
        <taxon>Microbacterium</taxon>
    </lineage>
</organism>
<dbReference type="PANTHER" id="PTHR43133">
    <property type="entry name" value="RNA POLYMERASE ECF-TYPE SIGMA FACTO"/>
    <property type="match status" value="1"/>
</dbReference>
<dbReference type="GO" id="GO:0016987">
    <property type="term" value="F:sigma factor activity"/>
    <property type="evidence" value="ECO:0007669"/>
    <property type="project" value="UniProtKB-KW"/>
</dbReference>
<dbReference type="Proteomes" id="UP000657592">
    <property type="component" value="Unassembled WGS sequence"/>
</dbReference>
<dbReference type="Gene3D" id="1.10.10.10">
    <property type="entry name" value="Winged helix-like DNA-binding domain superfamily/Winged helix DNA-binding domain"/>
    <property type="match status" value="1"/>
</dbReference>
<reference evidence="7" key="1">
    <citation type="journal article" date="2014" name="Int. J. Syst. Evol. Microbiol.">
        <title>Complete genome sequence of Corynebacterium casei LMG S-19264T (=DSM 44701T), isolated from a smear-ripened cheese.</title>
        <authorList>
            <consortium name="US DOE Joint Genome Institute (JGI-PGF)"/>
            <person name="Walter F."/>
            <person name="Albersmeier A."/>
            <person name="Kalinowski J."/>
            <person name="Ruckert C."/>
        </authorList>
    </citation>
    <scope>NUCLEOTIDE SEQUENCE</scope>
    <source>
        <strain evidence="7">CGMCC 1.15794</strain>
    </source>
</reference>
<dbReference type="GO" id="GO:0006352">
    <property type="term" value="P:DNA-templated transcription initiation"/>
    <property type="evidence" value="ECO:0007669"/>
    <property type="project" value="InterPro"/>
</dbReference>
<dbReference type="InterPro" id="IPR039425">
    <property type="entry name" value="RNA_pol_sigma-70-like"/>
</dbReference>
<dbReference type="Gene3D" id="1.10.1740.10">
    <property type="match status" value="1"/>
</dbReference>
<dbReference type="RefSeq" id="WP_188754284.1">
    <property type="nucleotide sequence ID" value="NZ_BMJY01000001.1"/>
</dbReference>
<dbReference type="Pfam" id="PF08281">
    <property type="entry name" value="Sigma70_r4_2"/>
    <property type="match status" value="1"/>
</dbReference>
<dbReference type="PANTHER" id="PTHR43133:SF25">
    <property type="entry name" value="RNA POLYMERASE SIGMA FACTOR RFAY-RELATED"/>
    <property type="match status" value="1"/>
</dbReference>
<feature type="domain" description="RNA polymerase sigma-70 region 2" evidence="5">
    <location>
        <begin position="9"/>
        <end position="74"/>
    </location>
</feature>
<dbReference type="SUPFAM" id="SSF88659">
    <property type="entry name" value="Sigma3 and sigma4 domains of RNA polymerase sigma factors"/>
    <property type="match status" value="1"/>
</dbReference>
<comment type="similarity">
    <text evidence="1">Belongs to the sigma-70 factor family. ECF subfamily.</text>
</comment>
<keyword evidence="4" id="KW-0804">Transcription</keyword>
<evidence type="ECO:0000256" key="1">
    <source>
        <dbReference type="ARBA" id="ARBA00010641"/>
    </source>
</evidence>
<proteinExistence type="inferred from homology"/>
<sequence length="171" mass="19570">MVVETFTRFYRRYYRLMLTVAEQRVGGFSDAEDIVAEAFRISWVRYHDGEELTLPWLYQVLRNVIGNEYRRVNRADQFAAATAPLTLGHILGPETADAAEVREVIRSLPLEDRELLYMAYWEDLSGDEIAAILGVRPGTVRVRLLRARRKVGSLLDSNSAAQRTEANHGRD</sequence>
<comment type="caution">
    <text evidence="7">The sequence shown here is derived from an EMBL/GenBank/DDBJ whole genome shotgun (WGS) entry which is preliminary data.</text>
</comment>
<protein>
    <recommendedName>
        <fullName evidence="9">RNA polymerase</fullName>
    </recommendedName>
</protein>
<evidence type="ECO:0000313" key="7">
    <source>
        <dbReference type="EMBL" id="GGH33754.1"/>
    </source>
</evidence>
<keyword evidence="8" id="KW-1185">Reference proteome</keyword>
<dbReference type="InterPro" id="IPR013325">
    <property type="entry name" value="RNA_pol_sigma_r2"/>
</dbReference>